<dbReference type="EMBL" id="HBGQ01020890">
    <property type="protein sequence ID" value="CAD9393228.1"/>
    <property type="molecule type" value="Transcribed_RNA"/>
</dbReference>
<protein>
    <submittedName>
        <fullName evidence="2">Uncharacterized protein</fullName>
    </submittedName>
</protein>
<evidence type="ECO:0000313" key="2">
    <source>
        <dbReference type="EMBL" id="CAD9393228.1"/>
    </source>
</evidence>
<feature type="compositionally biased region" description="Basic and acidic residues" evidence="1">
    <location>
        <begin position="1"/>
        <end position="88"/>
    </location>
</feature>
<gene>
    <name evidence="2" type="ORF">AAND1436_LOCUS10370</name>
</gene>
<organism evidence="2">
    <name type="scientific">Alexandrium andersonii</name>
    <dbReference type="NCBI Taxonomy" id="327968"/>
    <lineage>
        <taxon>Eukaryota</taxon>
        <taxon>Sar</taxon>
        <taxon>Alveolata</taxon>
        <taxon>Dinophyceae</taxon>
        <taxon>Gonyaulacales</taxon>
        <taxon>Pyrocystaceae</taxon>
        <taxon>Alexandrium</taxon>
    </lineage>
</organism>
<dbReference type="AlphaFoldDB" id="A0A7S2BCQ2"/>
<reference evidence="2" key="1">
    <citation type="submission" date="2021-01" db="EMBL/GenBank/DDBJ databases">
        <authorList>
            <person name="Corre E."/>
            <person name="Pelletier E."/>
            <person name="Niang G."/>
            <person name="Scheremetjew M."/>
            <person name="Finn R."/>
            <person name="Kale V."/>
            <person name="Holt S."/>
            <person name="Cochrane G."/>
            <person name="Meng A."/>
            <person name="Brown T."/>
            <person name="Cohen L."/>
        </authorList>
    </citation>
    <scope>NUCLEOTIDE SEQUENCE</scope>
    <source>
        <strain evidence="2">CCMP2222</strain>
    </source>
</reference>
<sequence>MSRERSRDRSRDRDRGDDRDRDRDRGSGSDRRDRDGDRDRSRSRGREGDRGRDDRDNRDRDRDRPRDGDRRDDRDDRDRDRRGDRDRDDGGDEGSFRVTIEGPGATPPSRNTENCYRAVVEMKKPGDRKGNLGGTGTVRMTCAWQGDKRTAERDADKLKRAYRHGGFDAVSKAKGELRAAARR</sequence>
<evidence type="ECO:0000256" key="1">
    <source>
        <dbReference type="SAM" id="MobiDB-lite"/>
    </source>
</evidence>
<name>A0A7S2BCQ2_9DINO</name>
<accession>A0A7S2BCQ2</accession>
<feature type="region of interest" description="Disordered" evidence="1">
    <location>
        <begin position="1"/>
        <end position="113"/>
    </location>
</feature>
<proteinExistence type="predicted"/>